<organism evidence="1 2">
    <name type="scientific">Lunasporangiospora selenospora</name>
    <dbReference type="NCBI Taxonomy" id="979761"/>
    <lineage>
        <taxon>Eukaryota</taxon>
        <taxon>Fungi</taxon>
        <taxon>Fungi incertae sedis</taxon>
        <taxon>Mucoromycota</taxon>
        <taxon>Mortierellomycotina</taxon>
        <taxon>Mortierellomycetes</taxon>
        <taxon>Mortierellales</taxon>
        <taxon>Mortierellaceae</taxon>
        <taxon>Lunasporangiospora</taxon>
    </lineage>
</organism>
<evidence type="ECO:0008006" key="3">
    <source>
        <dbReference type="Google" id="ProtNLM"/>
    </source>
</evidence>
<dbReference type="EMBL" id="JAABOA010000220">
    <property type="protein sequence ID" value="KAF9585249.1"/>
    <property type="molecule type" value="Genomic_DNA"/>
</dbReference>
<evidence type="ECO:0000313" key="2">
    <source>
        <dbReference type="Proteomes" id="UP000780801"/>
    </source>
</evidence>
<dbReference type="AlphaFoldDB" id="A0A9P6KH13"/>
<keyword evidence="2" id="KW-1185">Reference proteome</keyword>
<evidence type="ECO:0000313" key="1">
    <source>
        <dbReference type="EMBL" id="KAF9585249.1"/>
    </source>
</evidence>
<sequence>MAKFSLEDYPIVVGIDFGTTYSGCSYTYADGVNNEVVDITTWPKQPANYGKTPTLSLYEVGEKENRLVSWGWREKMKDGAKEAGPRLITWGWQAKVGAERPVRGQELLRQFKLRLEETYTRDEKELDISTIKAIADYLEALHGYASEKILGGFGDGFTTNMFRYCLTVPAM</sequence>
<gene>
    <name evidence="1" type="ORF">BGW38_003210</name>
</gene>
<dbReference type="InterPro" id="IPR043129">
    <property type="entry name" value="ATPase_NBD"/>
</dbReference>
<reference evidence="1" key="1">
    <citation type="journal article" date="2020" name="Fungal Divers.">
        <title>Resolving the Mortierellaceae phylogeny through synthesis of multi-gene phylogenetics and phylogenomics.</title>
        <authorList>
            <person name="Vandepol N."/>
            <person name="Liber J."/>
            <person name="Desiro A."/>
            <person name="Na H."/>
            <person name="Kennedy M."/>
            <person name="Barry K."/>
            <person name="Grigoriev I.V."/>
            <person name="Miller A.N."/>
            <person name="O'Donnell K."/>
            <person name="Stajich J.E."/>
            <person name="Bonito G."/>
        </authorList>
    </citation>
    <scope>NUCLEOTIDE SEQUENCE</scope>
    <source>
        <strain evidence="1">KOD1015</strain>
    </source>
</reference>
<feature type="non-terminal residue" evidence="1">
    <location>
        <position position="1"/>
    </location>
</feature>
<proteinExistence type="predicted"/>
<dbReference type="PANTHER" id="PTHR14187:SF5">
    <property type="entry name" value="HEAT SHOCK 70 KDA PROTEIN 12A"/>
    <property type="match status" value="1"/>
</dbReference>
<dbReference type="Gene3D" id="3.30.420.40">
    <property type="match status" value="1"/>
</dbReference>
<comment type="caution">
    <text evidence="1">The sequence shown here is derived from an EMBL/GenBank/DDBJ whole genome shotgun (WGS) entry which is preliminary data.</text>
</comment>
<dbReference type="OrthoDB" id="2963168at2759"/>
<accession>A0A9P6KH13</accession>
<dbReference type="Proteomes" id="UP000780801">
    <property type="component" value="Unassembled WGS sequence"/>
</dbReference>
<dbReference type="SUPFAM" id="SSF53067">
    <property type="entry name" value="Actin-like ATPase domain"/>
    <property type="match status" value="1"/>
</dbReference>
<protein>
    <recommendedName>
        <fullName evidence="3">Hsp70 protein</fullName>
    </recommendedName>
</protein>
<name>A0A9P6KH13_9FUNG</name>
<dbReference type="PANTHER" id="PTHR14187">
    <property type="entry name" value="ALPHA KINASE/ELONGATION FACTOR 2 KINASE"/>
    <property type="match status" value="1"/>
</dbReference>